<reference evidence="2 3" key="1">
    <citation type="journal article" date="2020" name="Cell">
        <title>Large-Scale Comparative Analyses of Tick Genomes Elucidate Their Genetic Diversity and Vector Capacities.</title>
        <authorList>
            <consortium name="Tick Genome and Microbiome Consortium (TIGMIC)"/>
            <person name="Jia N."/>
            <person name="Wang J."/>
            <person name="Shi W."/>
            <person name="Du L."/>
            <person name="Sun Y."/>
            <person name="Zhan W."/>
            <person name="Jiang J.F."/>
            <person name="Wang Q."/>
            <person name="Zhang B."/>
            <person name="Ji P."/>
            <person name="Bell-Sakyi L."/>
            <person name="Cui X.M."/>
            <person name="Yuan T.T."/>
            <person name="Jiang B.G."/>
            <person name="Yang W.F."/>
            <person name="Lam T.T."/>
            <person name="Chang Q.C."/>
            <person name="Ding S.J."/>
            <person name="Wang X.J."/>
            <person name="Zhu J.G."/>
            <person name="Ruan X.D."/>
            <person name="Zhao L."/>
            <person name="Wei J.T."/>
            <person name="Ye R.Z."/>
            <person name="Que T.C."/>
            <person name="Du C.H."/>
            <person name="Zhou Y.H."/>
            <person name="Cheng J.X."/>
            <person name="Dai P.F."/>
            <person name="Guo W.B."/>
            <person name="Han X.H."/>
            <person name="Huang E.J."/>
            <person name="Li L.F."/>
            <person name="Wei W."/>
            <person name="Gao Y.C."/>
            <person name="Liu J.Z."/>
            <person name="Shao H.Z."/>
            <person name="Wang X."/>
            <person name="Wang C.C."/>
            <person name="Yang T.C."/>
            <person name="Huo Q.B."/>
            <person name="Li W."/>
            <person name="Chen H.Y."/>
            <person name="Chen S.E."/>
            <person name="Zhou L.G."/>
            <person name="Ni X.B."/>
            <person name="Tian J.H."/>
            <person name="Sheng Y."/>
            <person name="Liu T."/>
            <person name="Pan Y.S."/>
            <person name="Xia L.Y."/>
            <person name="Li J."/>
            <person name="Zhao F."/>
            <person name="Cao W.C."/>
        </authorList>
    </citation>
    <scope>NUCLEOTIDE SEQUENCE [LARGE SCALE GENOMIC DNA]</scope>
    <source>
        <strain evidence="2">HaeL-2018</strain>
    </source>
</reference>
<evidence type="ECO:0000313" key="3">
    <source>
        <dbReference type="Proteomes" id="UP000821853"/>
    </source>
</evidence>
<dbReference type="VEuPathDB" id="VectorBase:HLOH_057714"/>
<name>A0A9J6FYY1_HAELO</name>
<feature type="region of interest" description="Disordered" evidence="1">
    <location>
        <begin position="215"/>
        <end position="252"/>
    </location>
</feature>
<sequence>MPEVEMVEGGEIPREEANSPRWSTVVCRSKKVRAEAAPGIVPHKGVKGGRRTAAPQGVAKRLAAASRLPRLPRDHIRSITEGDIVYPNIARNILVVSTPKKRNAQASAGIQQIRLGEGSADAYPNSRKKVSRGCELVSPTEDHLCSPKCPLCWDAHTTAERLSNNALKFLTSSDAEDCSGSAPGRFSNSWPRRAAHVTRACQVFSAGHRRSLSRRRSRCRGLSRSRGRFQNGPTEVDRAKPTPEAPPKQTLT</sequence>
<dbReference type="AlphaFoldDB" id="A0A9J6FYY1"/>
<protein>
    <submittedName>
        <fullName evidence="2">Uncharacterized protein</fullName>
    </submittedName>
</protein>
<dbReference type="EMBL" id="JABSTR010000004">
    <property type="protein sequence ID" value="KAH9367672.1"/>
    <property type="molecule type" value="Genomic_DNA"/>
</dbReference>
<dbReference type="Proteomes" id="UP000821853">
    <property type="component" value="Chromosome 2"/>
</dbReference>
<gene>
    <name evidence="2" type="ORF">HPB48_020650</name>
</gene>
<feature type="region of interest" description="Disordered" evidence="1">
    <location>
        <begin position="1"/>
        <end position="21"/>
    </location>
</feature>
<comment type="caution">
    <text evidence="2">The sequence shown here is derived from an EMBL/GenBank/DDBJ whole genome shotgun (WGS) entry which is preliminary data.</text>
</comment>
<evidence type="ECO:0000256" key="1">
    <source>
        <dbReference type="SAM" id="MobiDB-lite"/>
    </source>
</evidence>
<evidence type="ECO:0000313" key="2">
    <source>
        <dbReference type="EMBL" id="KAH9367672.1"/>
    </source>
</evidence>
<accession>A0A9J6FYY1</accession>
<proteinExistence type="predicted"/>
<feature type="compositionally biased region" description="Basic residues" evidence="1">
    <location>
        <begin position="215"/>
        <end position="227"/>
    </location>
</feature>
<keyword evidence="3" id="KW-1185">Reference proteome</keyword>
<organism evidence="2 3">
    <name type="scientific">Haemaphysalis longicornis</name>
    <name type="common">Bush tick</name>
    <dbReference type="NCBI Taxonomy" id="44386"/>
    <lineage>
        <taxon>Eukaryota</taxon>
        <taxon>Metazoa</taxon>
        <taxon>Ecdysozoa</taxon>
        <taxon>Arthropoda</taxon>
        <taxon>Chelicerata</taxon>
        <taxon>Arachnida</taxon>
        <taxon>Acari</taxon>
        <taxon>Parasitiformes</taxon>
        <taxon>Ixodida</taxon>
        <taxon>Ixodoidea</taxon>
        <taxon>Ixodidae</taxon>
        <taxon>Haemaphysalinae</taxon>
        <taxon>Haemaphysalis</taxon>
    </lineage>
</organism>